<organism evidence="1 2">
    <name type="scientific">Brevibacillus panacihumi W25</name>
    <dbReference type="NCBI Taxonomy" id="1408254"/>
    <lineage>
        <taxon>Bacteria</taxon>
        <taxon>Bacillati</taxon>
        <taxon>Bacillota</taxon>
        <taxon>Bacilli</taxon>
        <taxon>Bacillales</taxon>
        <taxon>Paenibacillaceae</taxon>
        <taxon>Brevibacillus</taxon>
    </lineage>
</organism>
<dbReference type="EMBL" id="AYJU01000017">
    <property type="protein sequence ID" value="EST53914.1"/>
    <property type="molecule type" value="Genomic_DNA"/>
</dbReference>
<keyword evidence="2" id="KW-1185">Reference proteome</keyword>
<gene>
    <name evidence="1" type="ORF">T458_21030</name>
</gene>
<evidence type="ECO:0000313" key="1">
    <source>
        <dbReference type="EMBL" id="EST53914.1"/>
    </source>
</evidence>
<evidence type="ECO:0000313" key="2">
    <source>
        <dbReference type="Proteomes" id="UP000017973"/>
    </source>
</evidence>
<dbReference type="STRING" id="1408254.T458_21030"/>
<protein>
    <submittedName>
        <fullName evidence="1">Uncharacterized protein</fullName>
    </submittedName>
</protein>
<comment type="caution">
    <text evidence="1">The sequence shown here is derived from an EMBL/GenBank/DDBJ whole genome shotgun (WGS) entry which is preliminary data.</text>
</comment>
<sequence>MMNAKETFAHTVKGSAGPLLWSRKNGQEFFLPLVYNGGRQLVFISTFCRRLHRWRMKPSVHIWAFTGDYRKRKIERE</sequence>
<dbReference type="AlphaFoldDB" id="V6M5R5"/>
<proteinExistence type="predicted"/>
<reference evidence="1 2" key="1">
    <citation type="journal article" date="2014" name="Genome Announc.">
        <title>Draft Genome Sequence of Brevibacillus panacihumi Strain W25, a Halotolerant Hydrocarbon-Degrading Bacterium.</title>
        <authorList>
            <person name="Wang X."/>
            <person name="Jin D."/>
            <person name="Zhou L."/>
            <person name="Wu L."/>
            <person name="An W."/>
            <person name="Chen Y."/>
            <person name="Zhao L."/>
        </authorList>
    </citation>
    <scope>NUCLEOTIDE SEQUENCE [LARGE SCALE GENOMIC DNA]</scope>
    <source>
        <strain evidence="1 2">W25</strain>
    </source>
</reference>
<dbReference type="Proteomes" id="UP000017973">
    <property type="component" value="Unassembled WGS sequence"/>
</dbReference>
<accession>V6M5R5</accession>
<dbReference type="HOGENOM" id="CLU_2631240_0_0_9"/>
<name>V6M5R5_9BACL</name>